<dbReference type="Gene3D" id="3.40.50.300">
    <property type="entry name" value="P-loop containing nucleotide triphosphate hydrolases"/>
    <property type="match status" value="1"/>
</dbReference>
<dbReference type="Pfam" id="PF01580">
    <property type="entry name" value="FtsK_SpoIIIE"/>
    <property type="match status" value="1"/>
</dbReference>
<evidence type="ECO:0000256" key="3">
    <source>
        <dbReference type="PROSITE-ProRule" id="PRU00289"/>
    </source>
</evidence>
<dbReference type="PROSITE" id="PS50901">
    <property type="entry name" value="FTSK"/>
    <property type="match status" value="1"/>
</dbReference>
<evidence type="ECO:0000313" key="6">
    <source>
        <dbReference type="Proteomes" id="UP000215931"/>
    </source>
</evidence>
<proteinExistence type="predicted"/>
<dbReference type="Gene3D" id="3.30.980.40">
    <property type="match status" value="1"/>
</dbReference>
<evidence type="ECO:0000313" key="5">
    <source>
        <dbReference type="EMBL" id="PAP96928.1"/>
    </source>
</evidence>
<name>A0A271KM80_9HYPH</name>
<protein>
    <recommendedName>
        <fullName evidence="4">FtsK domain-containing protein</fullName>
    </recommendedName>
</protein>
<keyword evidence="2 3" id="KW-0067">ATP-binding</keyword>
<comment type="caution">
    <text evidence="5">The sequence shown here is derived from an EMBL/GenBank/DDBJ whole genome shotgun (WGS) entry which is preliminary data.</text>
</comment>
<dbReference type="PANTHER" id="PTHR22683:SF41">
    <property type="entry name" value="DNA TRANSLOCASE FTSK"/>
    <property type="match status" value="1"/>
</dbReference>
<dbReference type="AlphaFoldDB" id="A0A271KM80"/>
<dbReference type="OrthoDB" id="233350at2"/>
<feature type="domain" description="FtsK" evidence="4">
    <location>
        <begin position="279"/>
        <end position="464"/>
    </location>
</feature>
<keyword evidence="6" id="KW-1185">Reference proteome</keyword>
<gene>
    <name evidence="5" type="ORF">CIT31_04365</name>
</gene>
<evidence type="ECO:0000256" key="2">
    <source>
        <dbReference type="ARBA" id="ARBA00022840"/>
    </source>
</evidence>
<evidence type="ECO:0000256" key="1">
    <source>
        <dbReference type="ARBA" id="ARBA00022741"/>
    </source>
</evidence>
<accession>A0A271KM80</accession>
<dbReference type="EMBL" id="NPKH01000011">
    <property type="protein sequence ID" value="PAP96928.1"/>
    <property type="molecule type" value="Genomic_DNA"/>
</dbReference>
<reference evidence="5 6" key="1">
    <citation type="submission" date="2017-08" db="EMBL/GenBank/DDBJ databases">
        <title>Mesorhizobium wenxinae sp. nov., a novel rhizobial species isolated from root nodules of chickpea (Cicer arietinum L.).</title>
        <authorList>
            <person name="Zhang J."/>
        </authorList>
    </citation>
    <scope>NUCLEOTIDE SEQUENCE [LARGE SCALE GENOMIC DNA]</scope>
    <source>
        <strain evidence="6">WYCCWR 10019</strain>
    </source>
</reference>
<dbReference type="GO" id="GO:0003677">
    <property type="term" value="F:DNA binding"/>
    <property type="evidence" value="ECO:0007669"/>
    <property type="project" value="InterPro"/>
</dbReference>
<evidence type="ECO:0000259" key="4">
    <source>
        <dbReference type="PROSITE" id="PS50901"/>
    </source>
</evidence>
<dbReference type="InterPro" id="IPR002543">
    <property type="entry name" value="FtsK_dom"/>
</dbReference>
<dbReference type="SUPFAM" id="SSF52540">
    <property type="entry name" value="P-loop containing nucleoside triphosphate hydrolases"/>
    <property type="match status" value="1"/>
</dbReference>
<dbReference type="RefSeq" id="WP_095517568.1">
    <property type="nucleotide sequence ID" value="NZ_NPKH01000011.1"/>
</dbReference>
<sequence>MNALTVQQIMSSRFRTSANADGKTKALMEGLGLSTKANVARLAIGRSLSGGPLSEDAVDAKGLEIPATSLFTQNDVATWVGLLATHAVMHGGTPVDSMDSFRAAIRGHWHRGATLLMNDWQDVNEDYDAFISMLLNRRADLPATKSEIHARPGADAAPPAPSEDISKQLVKALGDIGVNAEVKGVVHGPRVSRYRVLLRDVNQLDRLRKGLERLALALNLQNMMPTLGPSDEARTVALDIPRPRVSWINAGRRELEAALNSVPRSESTLEVFPGQGVTGRVIHFDLAAAPHLLVGGATGQGKSVCMHGLIVSLISRHSPDTLRLCLIDPKQVEFPVYSGSKYLWNDDVASGITEARTAIDALVVEMDNRYAQMKAFGVNNVLDARRKAGGFPFIVAFIDELADLIIQDRTVESKIVRLAQAARAAGIHLVLATQRPDAKTFSGLIRSNIPSRIALTVQKSSESQIILDDTGAQDLLGRGDMLIKRPGEELERGHGFYLSLMDVEAMI</sequence>
<dbReference type="InterPro" id="IPR027417">
    <property type="entry name" value="P-loop_NTPase"/>
</dbReference>
<feature type="binding site" evidence="3">
    <location>
        <begin position="296"/>
        <end position="303"/>
    </location>
    <ligand>
        <name>ATP</name>
        <dbReference type="ChEBI" id="CHEBI:30616"/>
    </ligand>
</feature>
<keyword evidence="1 3" id="KW-0547">Nucleotide-binding</keyword>
<dbReference type="InterPro" id="IPR050206">
    <property type="entry name" value="FtsK/SpoIIIE/SftA"/>
</dbReference>
<dbReference type="GO" id="GO:0005524">
    <property type="term" value="F:ATP binding"/>
    <property type="evidence" value="ECO:0007669"/>
    <property type="project" value="UniProtKB-UniRule"/>
</dbReference>
<dbReference type="PANTHER" id="PTHR22683">
    <property type="entry name" value="SPORULATION PROTEIN RELATED"/>
    <property type="match status" value="1"/>
</dbReference>
<dbReference type="Proteomes" id="UP000215931">
    <property type="component" value="Unassembled WGS sequence"/>
</dbReference>
<organism evidence="5 6">
    <name type="scientific">Mesorhizobium wenxiniae</name>
    <dbReference type="NCBI Taxonomy" id="2014805"/>
    <lineage>
        <taxon>Bacteria</taxon>
        <taxon>Pseudomonadati</taxon>
        <taxon>Pseudomonadota</taxon>
        <taxon>Alphaproteobacteria</taxon>
        <taxon>Hyphomicrobiales</taxon>
        <taxon>Phyllobacteriaceae</taxon>
        <taxon>Mesorhizobium</taxon>
    </lineage>
</organism>